<dbReference type="InterPro" id="IPR027417">
    <property type="entry name" value="P-loop_NTPase"/>
</dbReference>
<dbReference type="SUPFAM" id="SSF52540">
    <property type="entry name" value="P-loop containing nucleoside triphosphate hydrolases"/>
    <property type="match status" value="1"/>
</dbReference>
<accession>Q2RSD7</accession>
<dbReference type="KEGG" id="rru:Rru_A2158"/>
<dbReference type="HOGENOM" id="CLU_000445_0_6_5"/>
<dbReference type="Proteomes" id="UP000001929">
    <property type="component" value="Chromosome"/>
</dbReference>
<keyword evidence="5" id="KW-0805">Transcription regulation</keyword>
<evidence type="ECO:0000256" key="6">
    <source>
        <dbReference type="ARBA" id="ARBA00023125"/>
    </source>
</evidence>
<evidence type="ECO:0000313" key="13">
    <source>
        <dbReference type="Proteomes" id="UP000001929"/>
    </source>
</evidence>
<dbReference type="Pfam" id="PF00158">
    <property type="entry name" value="Sigma54_activat"/>
    <property type="match status" value="1"/>
</dbReference>
<dbReference type="CDD" id="cd00009">
    <property type="entry name" value="AAA"/>
    <property type="match status" value="1"/>
</dbReference>
<dbReference type="FunFam" id="3.40.50.300:FF:000006">
    <property type="entry name" value="DNA-binding transcriptional regulator NtrC"/>
    <property type="match status" value="1"/>
</dbReference>
<dbReference type="PANTHER" id="PTHR32071:SF117">
    <property type="entry name" value="PTS-DEPENDENT DIHYDROXYACETONE KINASE OPERON REGULATORY PROTEIN-RELATED"/>
    <property type="match status" value="1"/>
</dbReference>
<evidence type="ECO:0000256" key="7">
    <source>
        <dbReference type="ARBA" id="ARBA00023159"/>
    </source>
</evidence>
<dbReference type="PANTHER" id="PTHR32071">
    <property type="entry name" value="TRANSCRIPTIONAL REGULATORY PROTEIN"/>
    <property type="match status" value="1"/>
</dbReference>
<evidence type="ECO:0000256" key="9">
    <source>
        <dbReference type="PROSITE-ProRule" id="PRU00169"/>
    </source>
</evidence>
<feature type="domain" description="Response regulatory" evidence="11">
    <location>
        <begin position="54"/>
        <end position="168"/>
    </location>
</feature>
<dbReference type="InterPro" id="IPR009057">
    <property type="entry name" value="Homeodomain-like_sf"/>
</dbReference>
<evidence type="ECO:0000259" key="10">
    <source>
        <dbReference type="PROSITE" id="PS50045"/>
    </source>
</evidence>
<keyword evidence="7" id="KW-0010">Activator</keyword>
<dbReference type="PATRIC" id="fig|269796.9.peg.2251"/>
<dbReference type="InterPro" id="IPR025944">
    <property type="entry name" value="Sigma_54_int_dom_CS"/>
</dbReference>
<keyword evidence="13" id="KW-1185">Reference proteome</keyword>
<dbReference type="GO" id="GO:0043565">
    <property type="term" value="F:sequence-specific DNA binding"/>
    <property type="evidence" value="ECO:0007669"/>
    <property type="project" value="InterPro"/>
</dbReference>
<protein>
    <submittedName>
        <fullName evidence="12">Two component, sigma54 specific, transcriptional regulator, Fis family</fullName>
    </submittedName>
</protein>
<dbReference type="Gene3D" id="3.40.50.300">
    <property type="entry name" value="P-loop containing nucleotide triphosphate hydrolases"/>
    <property type="match status" value="1"/>
</dbReference>
<evidence type="ECO:0000256" key="3">
    <source>
        <dbReference type="ARBA" id="ARBA00022840"/>
    </source>
</evidence>
<evidence type="ECO:0000256" key="8">
    <source>
        <dbReference type="ARBA" id="ARBA00023163"/>
    </source>
</evidence>
<dbReference type="InterPro" id="IPR025943">
    <property type="entry name" value="Sigma_54_int_dom_ATP-bd_2"/>
</dbReference>
<dbReference type="InterPro" id="IPR011006">
    <property type="entry name" value="CheY-like_superfamily"/>
</dbReference>
<dbReference type="PROSITE" id="PS00676">
    <property type="entry name" value="SIGMA54_INTERACT_2"/>
    <property type="match status" value="1"/>
</dbReference>
<dbReference type="GO" id="GO:0006355">
    <property type="term" value="P:regulation of DNA-templated transcription"/>
    <property type="evidence" value="ECO:0007669"/>
    <property type="project" value="InterPro"/>
</dbReference>
<evidence type="ECO:0000256" key="2">
    <source>
        <dbReference type="ARBA" id="ARBA00022741"/>
    </source>
</evidence>
<dbReference type="PhylomeDB" id="Q2RSD7"/>
<dbReference type="SUPFAM" id="SSF52172">
    <property type="entry name" value="CheY-like"/>
    <property type="match status" value="1"/>
</dbReference>
<dbReference type="PROSITE" id="PS00688">
    <property type="entry name" value="SIGMA54_INTERACT_3"/>
    <property type="match status" value="1"/>
</dbReference>
<name>Q2RSD7_RHORT</name>
<keyword evidence="4" id="KW-0902">Two-component regulatory system</keyword>
<dbReference type="EnsemblBacteria" id="ABC22958">
    <property type="protein sequence ID" value="ABC22958"/>
    <property type="gene ID" value="Rru_A2158"/>
</dbReference>
<dbReference type="AlphaFoldDB" id="Q2RSD7"/>
<dbReference type="InterPro" id="IPR001789">
    <property type="entry name" value="Sig_transdc_resp-reg_receiver"/>
</dbReference>
<gene>
    <name evidence="12" type="ordered locus">Rru_A2158</name>
</gene>
<proteinExistence type="predicted"/>
<dbReference type="EMBL" id="CP000230">
    <property type="protein sequence ID" value="ABC22958.1"/>
    <property type="molecule type" value="Genomic_DNA"/>
</dbReference>
<dbReference type="Pfam" id="PF00072">
    <property type="entry name" value="Response_reg"/>
    <property type="match status" value="1"/>
</dbReference>
<keyword evidence="8" id="KW-0804">Transcription</keyword>
<keyword evidence="3" id="KW-0067">ATP-binding</keyword>
<dbReference type="InterPro" id="IPR002078">
    <property type="entry name" value="Sigma_54_int"/>
</dbReference>
<sequence length="511" mass="56090">MRLGDFSRYLPGGRRGLFPIYCGVIEGRPRNGGLVRPHKAEEFPSRMTDETLPFILLVEDTPVQARTYLDYLDGGPWTIEHVETGAEALAVLERRPPSLMLLDIHLPDMDGMEILRRVRSLPLSMGVVMITSNASISLAVAAMQAGANDFLVKPFSRDRLMVTLRNVIDNQRLSREVETLRENLGIAAFQGFVGSSAAMQRVYRLIEASAASTATVFITGESGSGKELAAEALHRYGPRVKGPFVALNCGAIPRELMESEVFGHVRGSFTGAVSDRDGAAAQANGGTLFLDEICEMDPNLQTKLLRFLQTGMVQKVGGDRPEKVDVRIVCATNRDPLEEVKAGRFREDLYYRLHVIPIRLPALRDREGDVLEIADHFLASIATEEKKSFRGFSPAVAQALLAYDWPGNVRQLINVLRNVVVLNNGPEVTLGMLPQAIADADGEAIAGEAAEGESPALFRQQDIEPLWVVEKRAVERAIGACGGNIPRAAALLRVSPSTLYRKKQAWEEGRH</sequence>
<feature type="modified residue" description="4-aspartylphosphate" evidence="9">
    <location>
        <position position="103"/>
    </location>
</feature>
<dbReference type="SUPFAM" id="SSF46689">
    <property type="entry name" value="Homeodomain-like"/>
    <property type="match status" value="1"/>
</dbReference>
<dbReference type="SMART" id="SM00448">
    <property type="entry name" value="REC"/>
    <property type="match status" value="1"/>
</dbReference>
<dbReference type="Gene3D" id="3.40.50.2300">
    <property type="match status" value="1"/>
</dbReference>
<dbReference type="GO" id="GO:0000160">
    <property type="term" value="P:phosphorelay signal transduction system"/>
    <property type="evidence" value="ECO:0007669"/>
    <property type="project" value="UniProtKB-KW"/>
</dbReference>
<evidence type="ECO:0000313" key="12">
    <source>
        <dbReference type="EMBL" id="ABC22958.1"/>
    </source>
</evidence>
<reference evidence="12 13" key="1">
    <citation type="journal article" date="2011" name="Stand. Genomic Sci.">
        <title>Complete genome sequence of Rhodospirillum rubrum type strain (S1).</title>
        <authorList>
            <person name="Munk A.C."/>
            <person name="Copeland A."/>
            <person name="Lucas S."/>
            <person name="Lapidus A."/>
            <person name="Del Rio T.G."/>
            <person name="Barry K."/>
            <person name="Detter J.C."/>
            <person name="Hammon N."/>
            <person name="Israni S."/>
            <person name="Pitluck S."/>
            <person name="Brettin T."/>
            <person name="Bruce D."/>
            <person name="Han C."/>
            <person name="Tapia R."/>
            <person name="Gilna P."/>
            <person name="Schmutz J."/>
            <person name="Larimer F."/>
            <person name="Land M."/>
            <person name="Kyrpides N.C."/>
            <person name="Mavromatis K."/>
            <person name="Richardson P."/>
            <person name="Rohde M."/>
            <person name="Goker M."/>
            <person name="Klenk H.P."/>
            <person name="Zhang Y."/>
            <person name="Roberts G.P."/>
            <person name="Reslewic S."/>
            <person name="Schwartz D.C."/>
        </authorList>
    </citation>
    <scope>NUCLEOTIDE SEQUENCE [LARGE SCALE GENOMIC DNA]</scope>
    <source>
        <strain evidence="13">ATCC 11170 / ATH 1.1.1 / DSM 467 / LMG 4362 / NCIMB 8255 / S1</strain>
    </source>
</reference>
<feature type="domain" description="Sigma-54 factor interaction" evidence="10">
    <location>
        <begin position="192"/>
        <end position="421"/>
    </location>
</feature>
<dbReference type="GO" id="GO:0005524">
    <property type="term" value="F:ATP binding"/>
    <property type="evidence" value="ECO:0007669"/>
    <property type="project" value="UniProtKB-KW"/>
</dbReference>
<keyword evidence="1 9" id="KW-0597">Phosphoprotein</keyword>
<dbReference type="PROSITE" id="PS50045">
    <property type="entry name" value="SIGMA54_INTERACT_4"/>
    <property type="match status" value="1"/>
</dbReference>
<evidence type="ECO:0000256" key="5">
    <source>
        <dbReference type="ARBA" id="ARBA00023015"/>
    </source>
</evidence>
<organism evidence="12 13">
    <name type="scientific">Rhodospirillum rubrum (strain ATCC 11170 / ATH 1.1.1 / DSM 467 / LMG 4362 / NCIMB 8255 / S1)</name>
    <dbReference type="NCBI Taxonomy" id="269796"/>
    <lineage>
        <taxon>Bacteria</taxon>
        <taxon>Pseudomonadati</taxon>
        <taxon>Pseudomonadota</taxon>
        <taxon>Alphaproteobacteria</taxon>
        <taxon>Rhodospirillales</taxon>
        <taxon>Rhodospirillaceae</taxon>
        <taxon>Rhodospirillum</taxon>
    </lineage>
</organism>
<dbReference type="InterPro" id="IPR002197">
    <property type="entry name" value="HTH_Fis"/>
</dbReference>
<evidence type="ECO:0000259" key="11">
    <source>
        <dbReference type="PROSITE" id="PS50110"/>
    </source>
</evidence>
<dbReference type="STRING" id="269796.Rru_A2158"/>
<dbReference type="InterPro" id="IPR058031">
    <property type="entry name" value="AAA_lid_NorR"/>
</dbReference>
<dbReference type="PROSITE" id="PS50110">
    <property type="entry name" value="RESPONSE_REGULATORY"/>
    <property type="match status" value="1"/>
</dbReference>
<evidence type="ECO:0000256" key="1">
    <source>
        <dbReference type="ARBA" id="ARBA00022553"/>
    </source>
</evidence>
<dbReference type="Gene3D" id="1.10.10.60">
    <property type="entry name" value="Homeodomain-like"/>
    <property type="match status" value="1"/>
</dbReference>
<keyword evidence="6" id="KW-0238">DNA-binding</keyword>
<evidence type="ECO:0000256" key="4">
    <source>
        <dbReference type="ARBA" id="ARBA00023012"/>
    </source>
</evidence>
<dbReference type="SMART" id="SM00382">
    <property type="entry name" value="AAA"/>
    <property type="match status" value="1"/>
</dbReference>
<dbReference type="InterPro" id="IPR003593">
    <property type="entry name" value="AAA+_ATPase"/>
</dbReference>
<keyword evidence="2" id="KW-0547">Nucleotide-binding</keyword>
<dbReference type="eggNOG" id="COG2204">
    <property type="taxonomic scope" value="Bacteria"/>
</dbReference>
<dbReference type="Gene3D" id="1.10.8.60">
    <property type="match status" value="1"/>
</dbReference>
<dbReference type="FunFam" id="1.10.8.60:FF:000120">
    <property type="entry name" value="Sigma-54-dependent Fis family transcriptional regulator"/>
    <property type="match status" value="1"/>
</dbReference>
<dbReference type="Pfam" id="PF02954">
    <property type="entry name" value="HTH_8"/>
    <property type="match status" value="1"/>
</dbReference>
<dbReference type="Pfam" id="PF25601">
    <property type="entry name" value="AAA_lid_14"/>
    <property type="match status" value="1"/>
</dbReference>